<dbReference type="Gene3D" id="3.20.20.70">
    <property type="entry name" value="Aldolase class I"/>
    <property type="match status" value="2"/>
</dbReference>
<evidence type="ECO:0000256" key="4">
    <source>
        <dbReference type="ARBA" id="ARBA00023004"/>
    </source>
</evidence>
<dbReference type="SFLD" id="SFLDS00029">
    <property type="entry name" value="Radical_SAM"/>
    <property type="match status" value="1"/>
</dbReference>
<dbReference type="CDD" id="cd21109">
    <property type="entry name" value="SPASM"/>
    <property type="match status" value="1"/>
</dbReference>
<reference evidence="9" key="1">
    <citation type="journal article" date="2019" name="Int. J. Syst. Evol. Microbiol.">
        <title>The Global Catalogue of Microorganisms (GCM) 10K type strain sequencing project: providing services to taxonomists for standard genome sequencing and annotation.</title>
        <authorList>
            <consortium name="The Broad Institute Genomics Platform"/>
            <consortium name="The Broad Institute Genome Sequencing Center for Infectious Disease"/>
            <person name="Wu L."/>
            <person name="Ma J."/>
        </authorList>
    </citation>
    <scope>NUCLEOTIDE SEQUENCE [LARGE SCALE GENOMIC DNA]</scope>
    <source>
        <strain evidence="9">KCTC 23701</strain>
    </source>
</reference>
<evidence type="ECO:0008006" key="10">
    <source>
        <dbReference type="Google" id="ProtNLM"/>
    </source>
</evidence>
<dbReference type="InterPro" id="IPR058240">
    <property type="entry name" value="rSAM_sf"/>
</dbReference>
<keyword evidence="9" id="KW-1185">Reference proteome</keyword>
<keyword evidence="5" id="KW-0411">Iron-sulfur</keyword>
<evidence type="ECO:0000256" key="3">
    <source>
        <dbReference type="ARBA" id="ARBA00022723"/>
    </source>
</evidence>
<evidence type="ECO:0000259" key="6">
    <source>
        <dbReference type="Pfam" id="PF04055"/>
    </source>
</evidence>
<dbReference type="PANTHER" id="PTHR11228">
    <property type="entry name" value="RADICAL SAM DOMAIN PROTEIN"/>
    <property type="match status" value="1"/>
</dbReference>
<dbReference type="EMBL" id="BMYO01000006">
    <property type="protein sequence ID" value="GHD64295.1"/>
    <property type="molecule type" value="Genomic_DNA"/>
</dbReference>
<accession>A0ABQ3H3B5</accession>
<feature type="domain" description="Radical SAM core" evidence="6">
    <location>
        <begin position="114"/>
        <end position="255"/>
    </location>
</feature>
<feature type="domain" description="4Fe4S-binding SPASM" evidence="7">
    <location>
        <begin position="4"/>
        <end position="69"/>
    </location>
</feature>
<dbReference type="InterPro" id="IPR023885">
    <property type="entry name" value="4Fe4S-binding_SPASM_dom"/>
</dbReference>
<dbReference type="Pfam" id="PF13186">
    <property type="entry name" value="SPASM"/>
    <property type="match status" value="1"/>
</dbReference>
<name>A0ABQ3H3B5_9NEIS</name>
<dbReference type="Proteomes" id="UP000604737">
    <property type="component" value="Unassembled WGS sequence"/>
</dbReference>
<proteinExistence type="predicted"/>
<keyword evidence="4" id="KW-0408">Iron</keyword>
<dbReference type="SUPFAM" id="SSF102114">
    <property type="entry name" value="Radical SAM enzymes"/>
    <property type="match status" value="1"/>
</dbReference>
<keyword evidence="3" id="KW-0479">Metal-binding</keyword>
<dbReference type="PANTHER" id="PTHR11228:SF7">
    <property type="entry name" value="PQQA PEPTIDE CYCLASE"/>
    <property type="match status" value="1"/>
</dbReference>
<dbReference type="CDD" id="cd01335">
    <property type="entry name" value="Radical_SAM"/>
    <property type="match status" value="1"/>
</dbReference>
<dbReference type="InterPro" id="IPR007197">
    <property type="entry name" value="rSAM"/>
</dbReference>
<evidence type="ECO:0000313" key="9">
    <source>
        <dbReference type="Proteomes" id="UP000604737"/>
    </source>
</evidence>
<dbReference type="RefSeq" id="WP_189460981.1">
    <property type="nucleotide sequence ID" value="NZ_BMYO01000006.1"/>
</dbReference>
<evidence type="ECO:0000259" key="7">
    <source>
        <dbReference type="Pfam" id="PF13186"/>
    </source>
</evidence>
<dbReference type="InterPro" id="IPR050377">
    <property type="entry name" value="Radical_SAM_PqqE_MftC-like"/>
</dbReference>
<comment type="caution">
    <text evidence="8">The sequence shown here is derived from an EMBL/GenBank/DDBJ whole genome shotgun (WGS) entry which is preliminary data.</text>
</comment>
<sequence length="336" mass="38474">MKICIKPYIDYAVLPNRDVSVCCSAWHEFGPIGNIATTSLQSVWQSERAATFRESVSDGSFRYCHQNACPHLMNQDGPVMAIEEAPAEIRTLIQAQMYGQAPLPKNLHLAFDETCNLRCPSCRHEIIASDKHEVKDIFAEVRAGLSRDVEYINLGGAGDVFASPVLRDWLYNFDASEFPHLRHVHFHTNLQLFSEKVWERLPQSLRSLKVTFDVSMDAASDATYQLNRPPGNWQRLMKNLDFLSKLRQADHVKDVCCNFVVQKNNYHEVPLFIQLVEGFGFDSAKFTKLDNWGTFEDEDYRRRAIHLPTHPEHQHYQAILKDPALKRPAAYLANLA</sequence>
<evidence type="ECO:0000313" key="8">
    <source>
        <dbReference type="EMBL" id="GHD64295.1"/>
    </source>
</evidence>
<evidence type="ECO:0000256" key="1">
    <source>
        <dbReference type="ARBA" id="ARBA00001966"/>
    </source>
</evidence>
<evidence type="ECO:0000256" key="2">
    <source>
        <dbReference type="ARBA" id="ARBA00022691"/>
    </source>
</evidence>
<gene>
    <name evidence="8" type="ORF">GCM10007350_23160</name>
</gene>
<protein>
    <recommendedName>
        <fullName evidence="10">4Fe4S-binding SPASM domain-containing protein</fullName>
    </recommendedName>
</protein>
<organism evidence="8 9">
    <name type="scientific">Jeongeupia chitinilytica</name>
    <dbReference type="NCBI Taxonomy" id="1041641"/>
    <lineage>
        <taxon>Bacteria</taxon>
        <taxon>Pseudomonadati</taxon>
        <taxon>Pseudomonadota</taxon>
        <taxon>Betaproteobacteria</taxon>
        <taxon>Neisseriales</taxon>
        <taxon>Chitinibacteraceae</taxon>
        <taxon>Jeongeupia</taxon>
    </lineage>
</organism>
<dbReference type="Pfam" id="PF04055">
    <property type="entry name" value="Radical_SAM"/>
    <property type="match status" value="1"/>
</dbReference>
<evidence type="ECO:0000256" key="5">
    <source>
        <dbReference type="ARBA" id="ARBA00023014"/>
    </source>
</evidence>
<comment type="cofactor">
    <cofactor evidence="1">
        <name>[4Fe-4S] cluster</name>
        <dbReference type="ChEBI" id="CHEBI:49883"/>
    </cofactor>
</comment>
<keyword evidence="2" id="KW-0949">S-adenosyl-L-methionine</keyword>
<dbReference type="InterPro" id="IPR013785">
    <property type="entry name" value="Aldolase_TIM"/>
</dbReference>